<dbReference type="EMBL" id="JALNTZ010000003">
    <property type="protein sequence ID" value="KAJ3658572.1"/>
    <property type="molecule type" value="Genomic_DNA"/>
</dbReference>
<feature type="transmembrane region" description="Helical" evidence="10">
    <location>
        <begin position="165"/>
        <end position="183"/>
    </location>
</feature>
<keyword evidence="6 10" id="KW-1133">Transmembrane helix</keyword>
<keyword evidence="2" id="KW-1003">Cell membrane</keyword>
<evidence type="ECO:0000256" key="5">
    <source>
        <dbReference type="ARBA" id="ARBA00022725"/>
    </source>
</evidence>
<keyword evidence="12" id="KW-1185">Reference proteome</keyword>
<evidence type="ECO:0000256" key="2">
    <source>
        <dbReference type="ARBA" id="ARBA00022475"/>
    </source>
</evidence>
<gene>
    <name evidence="11" type="ORF">Zmor_010304</name>
</gene>
<comment type="similarity">
    <text evidence="10">Belongs to the insect chemoreceptor superfamily. Heteromeric odorant receptor channel (TC 1.A.69) family.</text>
</comment>
<evidence type="ECO:0000256" key="8">
    <source>
        <dbReference type="ARBA" id="ARBA00023170"/>
    </source>
</evidence>
<dbReference type="GO" id="GO:0005886">
    <property type="term" value="C:plasma membrane"/>
    <property type="evidence" value="ECO:0007669"/>
    <property type="project" value="UniProtKB-SubCell"/>
</dbReference>
<dbReference type="GO" id="GO:0005549">
    <property type="term" value="F:odorant binding"/>
    <property type="evidence" value="ECO:0007669"/>
    <property type="project" value="InterPro"/>
</dbReference>
<dbReference type="PANTHER" id="PTHR21137">
    <property type="entry name" value="ODORANT RECEPTOR"/>
    <property type="match status" value="1"/>
</dbReference>
<dbReference type="GO" id="GO:0007165">
    <property type="term" value="P:signal transduction"/>
    <property type="evidence" value="ECO:0007669"/>
    <property type="project" value="UniProtKB-KW"/>
</dbReference>
<keyword evidence="8 10" id="KW-0675">Receptor</keyword>
<evidence type="ECO:0000313" key="11">
    <source>
        <dbReference type="EMBL" id="KAJ3658572.1"/>
    </source>
</evidence>
<comment type="caution">
    <text evidence="11">The sequence shown here is derived from an EMBL/GenBank/DDBJ whole genome shotgun (WGS) entry which is preliminary data.</text>
</comment>
<dbReference type="Proteomes" id="UP001168821">
    <property type="component" value="Unassembled WGS sequence"/>
</dbReference>
<evidence type="ECO:0000256" key="10">
    <source>
        <dbReference type="RuleBase" id="RU351113"/>
    </source>
</evidence>
<protein>
    <recommendedName>
        <fullName evidence="10">Odorant receptor</fullName>
    </recommendedName>
</protein>
<dbReference type="InterPro" id="IPR004117">
    <property type="entry name" value="7tm6_olfct_rcpt"/>
</dbReference>
<proteinExistence type="inferred from homology"/>
<dbReference type="AlphaFoldDB" id="A0AA38IQS6"/>
<name>A0AA38IQS6_9CUCU</name>
<evidence type="ECO:0000256" key="3">
    <source>
        <dbReference type="ARBA" id="ARBA00022606"/>
    </source>
</evidence>
<keyword evidence="3 10" id="KW-0716">Sensory transduction</keyword>
<dbReference type="Pfam" id="PF02949">
    <property type="entry name" value="7tm_6"/>
    <property type="match status" value="1"/>
</dbReference>
<keyword evidence="5 10" id="KW-0552">Olfaction</keyword>
<comment type="caution">
    <text evidence="10">Lacks conserved residue(s) required for the propagation of feature annotation.</text>
</comment>
<comment type="subcellular location">
    <subcellularLocation>
        <location evidence="1 10">Cell membrane</location>
        <topology evidence="1 10">Multi-pass membrane protein</topology>
    </subcellularLocation>
</comment>
<reference evidence="11" key="1">
    <citation type="journal article" date="2023" name="G3 (Bethesda)">
        <title>Whole genome assemblies of Zophobas morio and Tenebrio molitor.</title>
        <authorList>
            <person name="Kaur S."/>
            <person name="Stinson S.A."/>
            <person name="diCenzo G.C."/>
        </authorList>
    </citation>
    <scope>NUCLEOTIDE SEQUENCE</scope>
    <source>
        <strain evidence="11">QUZm001</strain>
    </source>
</reference>
<accession>A0AA38IQS6</accession>
<keyword evidence="7 10" id="KW-0472">Membrane</keyword>
<feature type="transmembrane region" description="Helical" evidence="10">
    <location>
        <begin position="125"/>
        <end position="145"/>
    </location>
</feature>
<evidence type="ECO:0000256" key="1">
    <source>
        <dbReference type="ARBA" id="ARBA00004651"/>
    </source>
</evidence>
<evidence type="ECO:0000256" key="7">
    <source>
        <dbReference type="ARBA" id="ARBA00023136"/>
    </source>
</evidence>
<keyword evidence="9 10" id="KW-0807">Transducer</keyword>
<dbReference type="PANTHER" id="PTHR21137:SF35">
    <property type="entry name" value="ODORANT RECEPTOR 19A-RELATED"/>
    <property type="match status" value="1"/>
</dbReference>
<evidence type="ECO:0000256" key="9">
    <source>
        <dbReference type="ARBA" id="ARBA00023224"/>
    </source>
</evidence>
<feature type="transmembrane region" description="Helical" evidence="10">
    <location>
        <begin position="258"/>
        <end position="286"/>
    </location>
</feature>
<organism evidence="11 12">
    <name type="scientific">Zophobas morio</name>
    <dbReference type="NCBI Taxonomy" id="2755281"/>
    <lineage>
        <taxon>Eukaryota</taxon>
        <taxon>Metazoa</taxon>
        <taxon>Ecdysozoa</taxon>
        <taxon>Arthropoda</taxon>
        <taxon>Hexapoda</taxon>
        <taxon>Insecta</taxon>
        <taxon>Pterygota</taxon>
        <taxon>Neoptera</taxon>
        <taxon>Endopterygota</taxon>
        <taxon>Coleoptera</taxon>
        <taxon>Polyphaga</taxon>
        <taxon>Cucujiformia</taxon>
        <taxon>Tenebrionidae</taxon>
        <taxon>Zophobas</taxon>
    </lineage>
</organism>
<dbReference type="GO" id="GO:0004984">
    <property type="term" value="F:olfactory receptor activity"/>
    <property type="evidence" value="ECO:0007669"/>
    <property type="project" value="InterPro"/>
</dbReference>
<evidence type="ECO:0000256" key="6">
    <source>
        <dbReference type="ARBA" id="ARBA00022989"/>
    </source>
</evidence>
<keyword evidence="4 10" id="KW-0812">Transmembrane</keyword>
<sequence>MANIIEKSFSLNLKVLHTMGLYSLGNSSVGLKSCALYFVFLVLPIILTFINILMDKRTDDAVENAMVVYLVEAVDYCFKFLPFLHNPKKIQECINFFGDDNFAPKTDQERKIIDECVWVCRRNSLVYFCGILVALIGWHFPVFFVKGRKLSLDIWLPYDPLSTAFRYYFTVIYVFGATFYIGFCGTTIDSLVGGLPYHATAQLKILKYNLQHMDKFVDYTLSKRNEYIVEYCCVYKHLQYSIDHHNKILRFLNEFEECFSLCIFSQFAGSLFGICFCCIGLTLVSVATVEGFTYIALIVDITFQIFFYCYYGTLLYEEGNNLNNAIYMGPWYEFDIKTRKILLTIMERAKRPMLITVGNVVDLTLISLLSVLKTSYSLIAVLNTYE</sequence>
<feature type="transmembrane region" description="Helical" evidence="10">
    <location>
        <begin position="35"/>
        <end position="54"/>
    </location>
</feature>
<evidence type="ECO:0000313" key="12">
    <source>
        <dbReference type="Proteomes" id="UP001168821"/>
    </source>
</evidence>
<feature type="transmembrane region" description="Helical" evidence="10">
    <location>
        <begin position="292"/>
        <end position="311"/>
    </location>
</feature>
<evidence type="ECO:0000256" key="4">
    <source>
        <dbReference type="ARBA" id="ARBA00022692"/>
    </source>
</evidence>